<dbReference type="Proteomes" id="UP000019484">
    <property type="component" value="Unassembled WGS sequence"/>
</dbReference>
<dbReference type="Pfam" id="PF00011">
    <property type="entry name" value="HSP20"/>
    <property type="match status" value="1"/>
</dbReference>
<comment type="caution">
    <text evidence="6">The sequence shown here is derived from an EMBL/GenBank/DDBJ whole genome shotgun (WGS) entry which is preliminary data.</text>
</comment>
<dbReference type="PANTHER" id="PTHR11527">
    <property type="entry name" value="HEAT-SHOCK PROTEIN 20 FAMILY MEMBER"/>
    <property type="match status" value="1"/>
</dbReference>
<evidence type="ECO:0000256" key="1">
    <source>
        <dbReference type="ARBA" id="ARBA00023016"/>
    </source>
</evidence>
<reference evidence="6 7" key="1">
    <citation type="submission" date="2013-03" db="EMBL/GenBank/DDBJ databases">
        <title>The Genome Sequence of Capronia coronata CBS 617.96.</title>
        <authorList>
            <consortium name="The Broad Institute Genomics Platform"/>
            <person name="Cuomo C."/>
            <person name="de Hoog S."/>
            <person name="Gorbushina A."/>
            <person name="Walker B."/>
            <person name="Young S.K."/>
            <person name="Zeng Q."/>
            <person name="Gargeya S."/>
            <person name="Fitzgerald M."/>
            <person name="Haas B."/>
            <person name="Abouelleil A."/>
            <person name="Allen A.W."/>
            <person name="Alvarado L."/>
            <person name="Arachchi H.M."/>
            <person name="Berlin A.M."/>
            <person name="Chapman S.B."/>
            <person name="Gainer-Dewar J."/>
            <person name="Goldberg J."/>
            <person name="Griggs A."/>
            <person name="Gujja S."/>
            <person name="Hansen M."/>
            <person name="Howarth C."/>
            <person name="Imamovic A."/>
            <person name="Ireland A."/>
            <person name="Larimer J."/>
            <person name="McCowan C."/>
            <person name="Murphy C."/>
            <person name="Pearson M."/>
            <person name="Poon T.W."/>
            <person name="Priest M."/>
            <person name="Roberts A."/>
            <person name="Saif S."/>
            <person name="Shea T."/>
            <person name="Sisk P."/>
            <person name="Sykes S."/>
            <person name="Wortman J."/>
            <person name="Nusbaum C."/>
            <person name="Birren B."/>
        </authorList>
    </citation>
    <scope>NUCLEOTIDE SEQUENCE [LARGE SCALE GENOMIC DNA]</scope>
    <source>
        <strain evidence="6 7">CBS 617.96</strain>
    </source>
</reference>
<dbReference type="EMBL" id="AMWN01000006">
    <property type="protein sequence ID" value="EXJ83370.1"/>
    <property type="molecule type" value="Genomic_DNA"/>
</dbReference>
<dbReference type="CDD" id="cd06464">
    <property type="entry name" value="ACD_sHsps-like"/>
    <property type="match status" value="1"/>
</dbReference>
<dbReference type="RefSeq" id="XP_007726056.1">
    <property type="nucleotide sequence ID" value="XM_007727866.1"/>
</dbReference>
<feature type="compositionally biased region" description="Polar residues" evidence="4">
    <location>
        <begin position="57"/>
        <end position="67"/>
    </location>
</feature>
<evidence type="ECO:0000313" key="6">
    <source>
        <dbReference type="EMBL" id="EXJ83370.1"/>
    </source>
</evidence>
<organism evidence="6 7">
    <name type="scientific">Capronia coronata CBS 617.96</name>
    <dbReference type="NCBI Taxonomy" id="1182541"/>
    <lineage>
        <taxon>Eukaryota</taxon>
        <taxon>Fungi</taxon>
        <taxon>Dikarya</taxon>
        <taxon>Ascomycota</taxon>
        <taxon>Pezizomycotina</taxon>
        <taxon>Eurotiomycetes</taxon>
        <taxon>Chaetothyriomycetidae</taxon>
        <taxon>Chaetothyriales</taxon>
        <taxon>Herpotrichiellaceae</taxon>
        <taxon>Capronia</taxon>
    </lineage>
</organism>
<feature type="compositionally biased region" description="Pro residues" evidence="4">
    <location>
        <begin position="27"/>
        <end position="36"/>
    </location>
</feature>
<dbReference type="STRING" id="1182541.W9Y188"/>
<sequence length="531" mass="57613">MNPPPNPFWDFVNGIEDHPFFAQYRGPFPPGPPPPQRAQARPEASPEDPPEVDPSTLRGQAAQSDTNMPFRGRGRFENAFNREGSGSSSSSSSSESDGEGRRRTGGRGPHGPGTHHHHHGHHGPHGHGPWGGRGGHRGPPPFAGGPFMFGPPPHAHGPPGSGRRGAHPPPPPPAAGSEGPQGRGPFGWSRGRGGCSRGRPGHHGPSSRSHPRDGPFGGSGPFDMGNFLNNLGERLGVDLTSAAEGLGLDIGRYSSPRSHDSDFEPRTDIFDTASQYLIHLSLPGAKKSDVGVEWDGEHSLLRVTGVVHRPGVDEETLSHLVVDGRKRETGVFEKNIRLGTEKEPVDIDVSGIAAKMIDGVLVISVPKNEKTRFQKREVRIDSSPSVEKSNEKQHEDINMDEHDVDATSPQDHDGEMYDTEATPAKASSSSSSKVIEKQREAEQEHLRDDRSKTLGFNHPDATVETLPLYEVEDRSVKDNKTENGHAQQQQSQGQERQDVHAHVDDEEEMSDWEKAGSDDEGEGDYVKINVD</sequence>
<gene>
    <name evidence="6" type="ORF">A1O1_06991</name>
</gene>
<feature type="region of interest" description="Disordered" evidence="4">
    <location>
        <begin position="374"/>
        <end position="531"/>
    </location>
</feature>
<feature type="compositionally biased region" description="Pro residues" evidence="4">
    <location>
        <begin position="138"/>
        <end position="156"/>
    </location>
</feature>
<evidence type="ECO:0000256" key="3">
    <source>
        <dbReference type="RuleBase" id="RU003616"/>
    </source>
</evidence>
<accession>W9Y188</accession>
<proteinExistence type="inferred from homology"/>
<feature type="compositionally biased region" description="Gly residues" evidence="4">
    <location>
        <begin position="179"/>
        <end position="196"/>
    </location>
</feature>
<feature type="compositionally biased region" description="Basic residues" evidence="4">
    <location>
        <begin position="113"/>
        <end position="125"/>
    </location>
</feature>
<feature type="domain" description="SHSP" evidence="5">
    <location>
        <begin position="258"/>
        <end position="383"/>
    </location>
</feature>
<feature type="region of interest" description="Disordered" evidence="4">
    <location>
        <begin position="20"/>
        <end position="221"/>
    </location>
</feature>
<dbReference type="PROSITE" id="PS01031">
    <property type="entry name" value="SHSP"/>
    <property type="match status" value="1"/>
</dbReference>
<name>W9Y188_9EURO</name>
<dbReference type="HOGENOM" id="CLU_509025_0_0_1"/>
<dbReference type="GeneID" id="19161855"/>
<protein>
    <recommendedName>
        <fullName evidence="5">SHSP domain-containing protein</fullName>
    </recommendedName>
</protein>
<dbReference type="Gene3D" id="2.60.40.790">
    <property type="match status" value="1"/>
</dbReference>
<dbReference type="InterPro" id="IPR031107">
    <property type="entry name" value="Small_HSP"/>
</dbReference>
<feature type="compositionally biased region" description="Basic and acidic residues" evidence="4">
    <location>
        <begin position="434"/>
        <end position="452"/>
    </location>
</feature>
<dbReference type="InterPro" id="IPR002068">
    <property type="entry name" value="A-crystallin/Hsp20_dom"/>
</dbReference>
<keyword evidence="1" id="KW-0346">Stress response</keyword>
<dbReference type="InterPro" id="IPR008978">
    <property type="entry name" value="HSP20-like_chaperone"/>
</dbReference>
<dbReference type="SUPFAM" id="SSF49764">
    <property type="entry name" value="HSP20-like chaperones"/>
    <property type="match status" value="1"/>
</dbReference>
<evidence type="ECO:0000313" key="7">
    <source>
        <dbReference type="Proteomes" id="UP000019484"/>
    </source>
</evidence>
<dbReference type="eggNOG" id="KOG0710">
    <property type="taxonomic scope" value="Eukaryota"/>
</dbReference>
<evidence type="ECO:0000256" key="2">
    <source>
        <dbReference type="PROSITE-ProRule" id="PRU00285"/>
    </source>
</evidence>
<evidence type="ECO:0000259" key="5">
    <source>
        <dbReference type="PROSITE" id="PS01031"/>
    </source>
</evidence>
<dbReference type="OrthoDB" id="5511210at2759"/>
<feature type="compositionally biased region" description="Basic and acidic residues" evidence="4">
    <location>
        <begin position="471"/>
        <end position="483"/>
    </location>
</feature>
<feature type="compositionally biased region" description="Low complexity" evidence="4">
    <location>
        <begin position="84"/>
        <end position="95"/>
    </location>
</feature>
<keyword evidence="7" id="KW-1185">Reference proteome</keyword>
<dbReference type="AlphaFoldDB" id="W9Y188"/>
<comment type="similarity">
    <text evidence="2 3">Belongs to the small heat shock protein (HSP20) family.</text>
</comment>
<feature type="compositionally biased region" description="Basic and acidic residues" evidence="4">
    <location>
        <begin position="388"/>
        <end position="415"/>
    </location>
</feature>
<evidence type="ECO:0000256" key="4">
    <source>
        <dbReference type="SAM" id="MobiDB-lite"/>
    </source>
</evidence>